<evidence type="ECO:0000313" key="6">
    <source>
        <dbReference type="Proteomes" id="UP001148313"/>
    </source>
</evidence>
<dbReference type="InterPro" id="IPR000524">
    <property type="entry name" value="Tscrpt_reg_HTH_GntR"/>
</dbReference>
<dbReference type="InterPro" id="IPR011711">
    <property type="entry name" value="GntR_C"/>
</dbReference>
<dbReference type="RefSeq" id="WP_271090830.1">
    <property type="nucleotide sequence ID" value="NZ_JAPJZH010000010.1"/>
</dbReference>
<dbReference type="SUPFAM" id="SSF46785">
    <property type="entry name" value="Winged helix' DNA-binding domain"/>
    <property type="match status" value="1"/>
</dbReference>
<dbReference type="SMART" id="SM00895">
    <property type="entry name" value="FCD"/>
    <property type="match status" value="1"/>
</dbReference>
<evidence type="ECO:0000313" key="5">
    <source>
        <dbReference type="EMBL" id="MDA4847033.1"/>
    </source>
</evidence>
<reference evidence="5" key="1">
    <citation type="submission" date="2022-11" db="EMBL/GenBank/DDBJ databases">
        <title>Hoeflea poritis sp. nov., isolated from scleractinian coral Porites lutea.</title>
        <authorList>
            <person name="Zhang G."/>
            <person name="Wei Q."/>
            <person name="Cai L."/>
        </authorList>
    </citation>
    <scope>NUCLEOTIDE SEQUENCE</scope>
    <source>
        <strain evidence="5">E7-10</strain>
    </source>
</reference>
<proteinExistence type="predicted"/>
<dbReference type="SUPFAM" id="SSF48008">
    <property type="entry name" value="GntR ligand-binding domain-like"/>
    <property type="match status" value="1"/>
</dbReference>
<comment type="caution">
    <text evidence="5">The sequence shown here is derived from an EMBL/GenBank/DDBJ whole genome shotgun (WGS) entry which is preliminary data.</text>
</comment>
<gene>
    <name evidence="5" type="ORF">OOZ53_16860</name>
</gene>
<evidence type="ECO:0000256" key="2">
    <source>
        <dbReference type="ARBA" id="ARBA00023125"/>
    </source>
</evidence>
<evidence type="ECO:0000256" key="3">
    <source>
        <dbReference type="ARBA" id="ARBA00023163"/>
    </source>
</evidence>
<name>A0ABT4VQQ2_9HYPH</name>
<dbReference type="InterPro" id="IPR036388">
    <property type="entry name" value="WH-like_DNA-bd_sf"/>
</dbReference>
<dbReference type="Pfam" id="PF00392">
    <property type="entry name" value="GntR"/>
    <property type="match status" value="1"/>
</dbReference>
<evidence type="ECO:0000256" key="1">
    <source>
        <dbReference type="ARBA" id="ARBA00023015"/>
    </source>
</evidence>
<keyword evidence="6" id="KW-1185">Reference proteome</keyword>
<dbReference type="PANTHER" id="PTHR43537:SF5">
    <property type="entry name" value="UXU OPERON TRANSCRIPTIONAL REGULATOR"/>
    <property type="match status" value="1"/>
</dbReference>
<dbReference type="Gene3D" id="1.10.10.10">
    <property type="entry name" value="Winged helix-like DNA-binding domain superfamily/Winged helix DNA-binding domain"/>
    <property type="match status" value="1"/>
</dbReference>
<accession>A0ABT4VQQ2</accession>
<protein>
    <submittedName>
        <fullName evidence="5">GntR family transcriptional regulator</fullName>
    </submittedName>
</protein>
<dbReference type="Proteomes" id="UP001148313">
    <property type="component" value="Unassembled WGS sequence"/>
</dbReference>
<feature type="domain" description="HTH gntR-type" evidence="4">
    <location>
        <begin position="14"/>
        <end position="80"/>
    </location>
</feature>
<keyword evidence="3" id="KW-0804">Transcription</keyword>
<dbReference type="EMBL" id="JAPJZH010000010">
    <property type="protein sequence ID" value="MDA4847033.1"/>
    <property type="molecule type" value="Genomic_DNA"/>
</dbReference>
<evidence type="ECO:0000259" key="4">
    <source>
        <dbReference type="PROSITE" id="PS50949"/>
    </source>
</evidence>
<dbReference type="PANTHER" id="PTHR43537">
    <property type="entry name" value="TRANSCRIPTIONAL REGULATOR, GNTR FAMILY"/>
    <property type="match status" value="1"/>
</dbReference>
<dbReference type="InterPro" id="IPR008920">
    <property type="entry name" value="TF_FadR/GntR_C"/>
</dbReference>
<dbReference type="InterPro" id="IPR036390">
    <property type="entry name" value="WH_DNA-bd_sf"/>
</dbReference>
<keyword evidence="2" id="KW-0238">DNA-binding</keyword>
<dbReference type="Pfam" id="PF07729">
    <property type="entry name" value="FCD"/>
    <property type="match status" value="1"/>
</dbReference>
<organism evidence="5 6">
    <name type="scientific">Hoeflea poritis</name>
    <dbReference type="NCBI Taxonomy" id="2993659"/>
    <lineage>
        <taxon>Bacteria</taxon>
        <taxon>Pseudomonadati</taxon>
        <taxon>Pseudomonadota</taxon>
        <taxon>Alphaproteobacteria</taxon>
        <taxon>Hyphomicrobiales</taxon>
        <taxon>Rhizobiaceae</taxon>
        <taxon>Hoeflea</taxon>
    </lineage>
</organism>
<sequence length="234" mass="26007">MSALLEPGRARGQQSQAQIIHDVLMGRLQRGEIGPEDRLVDTSVAAEFGVSRMPARDALMRLSHGGYLEATTRGFVLPRVTHTEILEIFDLRRLVEPRAVSLVAQTIDSGQLAELEETVIAARKAMQSGNSELMFKASERFRNGWIAVIPNHSLRKVIQRYMTPIQVVRMMTFDDRVNHPLIVDGNTNLYTAFARRDAVAAADTILSFIHKGETAYLKAVSAERSQPQQPAKSA</sequence>
<dbReference type="PROSITE" id="PS50949">
    <property type="entry name" value="HTH_GNTR"/>
    <property type="match status" value="1"/>
</dbReference>
<keyword evidence="1" id="KW-0805">Transcription regulation</keyword>
<dbReference type="Gene3D" id="1.20.120.530">
    <property type="entry name" value="GntR ligand-binding domain-like"/>
    <property type="match status" value="1"/>
</dbReference>